<dbReference type="AlphaFoldDB" id="T0Y8P5"/>
<feature type="domain" description="Transposase IS4-like" evidence="2">
    <location>
        <begin position="212"/>
        <end position="367"/>
    </location>
</feature>
<dbReference type="EMBL" id="AUZX01015263">
    <property type="protein sequence ID" value="EQD29513.1"/>
    <property type="molecule type" value="Genomic_DNA"/>
</dbReference>
<dbReference type="InterPro" id="IPR002559">
    <property type="entry name" value="Transposase_11"/>
</dbReference>
<dbReference type="InterPro" id="IPR008490">
    <property type="entry name" value="Transposase_InsH_N"/>
</dbReference>
<evidence type="ECO:0000313" key="4">
    <source>
        <dbReference type="EMBL" id="EQD29513.1"/>
    </source>
</evidence>
<gene>
    <name evidence="4" type="ORF">B1A_20673</name>
</gene>
<dbReference type="GO" id="GO:0003677">
    <property type="term" value="F:DNA binding"/>
    <property type="evidence" value="ECO:0007669"/>
    <property type="project" value="InterPro"/>
</dbReference>
<proteinExistence type="predicted"/>
<evidence type="ECO:0000256" key="1">
    <source>
        <dbReference type="SAM" id="MobiDB-lite"/>
    </source>
</evidence>
<accession>T0Y8P5</accession>
<organism evidence="4">
    <name type="scientific">mine drainage metagenome</name>
    <dbReference type="NCBI Taxonomy" id="410659"/>
    <lineage>
        <taxon>unclassified sequences</taxon>
        <taxon>metagenomes</taxon>
        <taxon>ecological metagenomes</taxon>
    </lineage>
</organism>
<comment type="caution">
    <text evidence="4">The sequence shown here is derived from an EMBL/GenBank/DDBJ whole genome shotgun (WGS) entry which is preliminary data.</text>
</comment>
<dbReference type="GO" id="GO:0004803">
    <property type="term" value="F:transposase activity"/>
    <property type="evidence" value="ECO:0007669"/>
    <property type="project" value="InterPro"/>
</dbReference>
<sequence>MSLKETLTTYWLHVQHELLPWLDDAVGPLGERHKQLVSVLGLARIEAFVPSFHGLVGRPLSERAALARAFVAKAVFNFPTTILLIETLSADKTLRRLCGWQRAGEVPSEATFSRAFAAFAESALPSRLHEALIQATQADRLVGHISRDSTAIEAREKPAARPEQVLPSKRRRGRPRKGEVRLPAPVRRIVRQAGMSLPAMLADLPRHCDVGTKRNAKGHQESWIGYKLHIDTADGEIPISCLLTAASVHDSQAAIPLATMTATRVVNLYDLMDSAYDVAEIKQHSRDLGHVPIIDINPRATPGLKQELAQEEKRLRRIGHHTAEQARYRERSTAERVNGGLKDNHGGRTLRVRGPDKVMCHLMFGVLSFTALQLIRLVI</sequence>
<name>T0Y8P5_9ZZZZ</name>
<evidence type="ECO:0000259" key="3">
    <source>
        <dbReference type="Pfam" id="PF05598"/>
    </source>
</evidence>
<reference evidence="4" key="1">
    <citation type="submission" date="2013-08" db="EMBL/GenBank/DDBJ databases">
        <authorList>
            <person name="Mendez C."/>
            <person name="Richter M."/>
            <person name="Ferrer M."/>
            <person name="Sanchez J."/>
        </authorList>
    </citation>
    <scope>NUCLEOTIDE SEQUENCE</scope>
</reference>
<feature type="domain" description="Transposase InsH N-terminal" evidence="3">
    <location>
        <begin position="34"/>
        <end position="115"/>
    </location>
</feature>
<reference evidence="4" key="2">
    <citation type="journal article" date="2014" name="ISME J.">
        <title>Microbial stratification in low pH oxic and suboxic macroscopic growths along an acid mine drainage.</title>
        <authorList>
            <person name="Mendez-Garcia C."/>
            <person name="Mesa V."/>
            <person name="Sprenger R.R."/>
            <person name="Richter M."/>
            <person name="Diez M.S."/>
            <person name="Solano J."/>
            <person name="Bargiela R."/>
            <person name="Golyshina O.V."/>
            <person name="Manteca A."/>
            <person name="Ramos J.L."/>
            <person name="Gallego J.R."/>
            <person name="Llorente I."/>
            <person name="Martins Dos Santos V.A."/>
            <person name="Jensen O.N."/>
            <person name="Pelaez A.I."/>
            <person name="Sanchez J."/>
            <person name="Ferrer M."/>
        </authorList>
    </citation>
    <scope>NUCLEOTIDE SEQUENCE</scope>
</reference>
<evidence type="ECO:0000259" key="2">
    <source>
        <dbReference type="Pfam" id="PF01609"/>
    </source>
</evidence>
<dbReference type="GO" id="GO:0006313">
    <property type="term" value="P:DNA transposition"/>
    <property type="evidence" value="ECO:0007669"/>
    <property type="project" value="InterPro"/>
</dbReference>
<dbReference type="Pfam" id="PF05598">
    <property type="entry name" value="DUF772"/>
    <property type="match status" value="1"/>
</dbReference>
<dbReference type="Pfam" id="PF01609">
    <property type="entry name" value="DDE_Tnp_1"/>
    <property type="match status" value="1"/>
</dbReference>
<protein>
    <submittedName>
        <fullName evidence="4">Transposase, IS4 family protein</fullName>
    </submittedName>
</protein>
<feature type="region of interest" description="Disordered" evidence="1">
    <location>
        <begin position="152"/>
        <end position="179"/>
    </location>
</feature>